<evidence type="ECO:0000313" key="9">
    <source>
        <dbReference type="Proteomes" id="UP001149140"/>
    </source>
</evidence>
<dbReference type="CDD" id="cd06171">
    <property type="entry name" value="Sigma70_r4"/>
    <property type="match status" value="1"/>
</dbReference>
<accession>A0A9X3N1B9</accession>
<gene>
    <name evidence="8" type="ORF">OM076_40425</name>
</gene>
<sequence>MSAAPIYLKPREKKQAGVLTGSFRRTTRLVDDEAGTRAVNQAVVRAKQGDREALRYLYVHYADHVYGYVASIVRDDHEAEDVTQHVFAKLMTALPKYEPREVPFSAWILRVSRNVAVDHMRQRRAIPCDEVRELETHTDDDDASRMRSFGLRDALATLPEEQRQVVVMRHLVGLTPGEIAHQLGRTEPSIHGLHHRGRGALRTALSEMDCAPTIAGKVAA</sequence>
<dbReference type="Proteomes" id="UP001149140">
    <property type="component" value="Unassembled WGS sequence"/>
</dbReference>
<name>A0A9X3N1B9_9ACTN</name>
<dbReference type="SUPFAM" id="SSF88659">
    <property type="entry name" value="Sigma3 and sigma4 domains of RNA polymerase sigma factors"/>
    <property type="match status" value="1"/>
</dbReference>
<evidence type="ECO:0000256" key="1">
    <source>
        <dbReference type="ARBA" id="ARBA00010641"/>
    </source>
</evidence>
<keyword evidence="2" id="KW-0805">Transcription regulation</keyword>
<dbReference type="InterPro" id="IPR013325">
    <property type="entry name" value="RNA_pol_sigma_r2"/>
</dbReference>
<dbReference type="PANTHER" id="PTHR43133">
    <property type="entry name" value="RNA POLYMERASE ECF-TYPE SIGMA FACTO"/>
    <property type="match status" value="1"/>
</dbReference>
<keyword evidence="5" id="KW-0804">Transcription</keyword>
<evidence type="ECO:0000256" key="3">
    <source>
        <dbReference type="ARBA" id="ARBA00023082"/>
    </source>
</evidence>
<dbReference type="GO" id="GO:0016987">
    <property type="term" value="F:sigma factor activity"/>
    <property type="evidence" value="ECO:0007669"/>
    <property type="project" value="UniProtKB-KW"/>
</dbReference>
<evidence type="ECO:0000259" key="7">
    <source>
        <dbReference type="Pfam" id="PF08281"/>
    </source>
</evidence>
<dbReference type="RefSeq" id="WP_270045857.1">
    <property type="nucleotide sequence ID" value="NZ_JAPDOD010000070.1"/>
</dbReference>
<dbReference type="InterPro" id="IPR013324">
    <property type="entry name" value="RNA_pol_sigma_r3/r4-like"/>
</dbReference>
<dbReference type="NCBIfam" id="TIGR02937">
    <property type="entry name" value="sigma70-ECF"/>
    <property type="match status" value="1"/>
</dbReference>
<dbReference type="GO" id="GO:0006352">
    <property type="term" value="P:DNA-templated transcription initiation"/>
    <property type="evidence" value="ECO:0007669"/>
    <property type="project" value="InterPro"/>
</dbReference>
<feature type="domain" description="RNA polymerase sigma-70 region 2" evidence="6">
    <location>
        <begin position="57"/>
        <end position="124"/>
    </location>
</feature>
<dbReference type="Pfam" id="PF08281">
    <property type="entry name" value="Sigma70_r4_2"/>
    <property type="match status" value="1"/>
</dbReference>
<dbReference type="InterPro" id="IPR007627">
    <property type="entry name" value="RNA_pol_sigma70_r2"/>
</dbReference>
<dbReference type="EMBL" id="JAPDOD010000070">
    <property type="protein sequence ID" value="MDA0166599.1"/>
    <property type="molecule type" value="Genomic_DNA"/>
</dbReference>
<evidence type="ECO:0000256" key="2">
    <source>
        <dbReference type="ARBA" id="ARBA00023015"/>
    </source>
</evidence>
<dbReference type="InterPro" id="IPR013249">
    <property type="entry name" value="RNA_pol_sigma70_r4_t2"/>
</dbReference>
<evidence type="ECO:0000256" key="4">
    <source>
        <dbReference type="ARBA" id="ARBA00023125"/>
    </source>
</evidence>
<dbReference type="InterPro" id="IPR039425">
    <property type="entry name" value="RNA_pol_sigma-70-like"/>
</dbReference>
<keyword evidence="4" id="KW-0238">DNA-binding</keyword>
<feature type="domain" description="RNA polymerase sigma factor 70 region 4 type 2" evidence="7">
    <location>
        <begin position="151"/>
        <end position="201"/>
    </location>
</feature>
<comment type="caution">
    <text evidence="8">The sequence shown here is derived from an EMBL/GenBank/DDBJ whole genome shotgun (WGS) entry which is preliminary data.</text>
</comment>
<evidence type="ECO:0000313" key="8">
    <source>
        <dbReference type="EMBL" id="MDA0166599.1"/>
    </source>
</evidence>
<comment type="similarity">
    <text evidence="1">Belongs to the sigma-70 factor family. ECF subfamily.</text>
</comment>
<dbReference type="Pfam" id="PF04542">
    <property type="entry name" value="Sigma70_r2"/>
    <property type="match status" value="1"/>
</dbReference>
<keyword evidence="3" id="KW-0731">Sigma factor</keyword>
<proteinExistence type="inferred from homology"/>
<dbReference type="InterPro" id="IPR014284">
    <property type="entry name" value="RNA_pol_sigma-70_dom"/>
</dbReference>
<dbReference type="SUPFAM" id="SSF88946">
    <property type="entry name" value="Sigma2 domain of RNA polymerase sigma factors"/>
    <property type="match status" value="1"/>
</dbReference>
<dbReference type="Gene3D" id="1.10.10.10">
    <property type="entry name" value="Winged helix-like DNA-binding domain superfamily/Winged helix DNA-binding domain"/>
    <property type="match status" value="1"/>
</dbReference>
<dbReference type="AlphaFoldDB" id="A0A9X3N1B9"/>
<dbReference type="InterPro" id="IPR036388">
    <property type="entry name" value="WH-like_DNA-bd_sf"/>
</dbReference>
<evidence type="ECO:0000256" key="5">
    <source>
        <dbReference type="ARBA" id="ARBA00023163"/>
    </source>
</evidence>
<protein>
    <submittedName>
        <fullName evidence="8">Sigma-70 family RNA polymerase sigma factor</fullName>
    </submittedName>
</protein>
<keyword evidence="9" id="KW-1185">Reference proteome</keyword>
<dbReference type="PANTHER" id="PTHR43133:SF8">
    <property type="entry name" value="RNA POLYMERASE SIGMA FACTOR HI_1459-RELATED"/>
    <property type="match status" value="1"/>
</dbReference>
<dbReference type="Gene3D" id="1.10.1740.10">
    <property type="match status" value="1"/>
</dbReference>
<organism evidence="8 9">
    <name type="scientific">Solirubrobacter ginsenosidimutans</name>
    <dbReference type="NCBI Taxonomy" id="490573"/>
    <lineage>
        <taxon>Bacteria</taxon>
        <taxon>Bacillati</taxon>
        <taxon>Actinomycetota</taxon>
        <taxon>Thermoleophilia</taxon>
        <taxon>Solirubrobacterales</taxon>
        <taxon>Solirubrobacteraceae</taxon>
        <taxon>Solirubrobacter</taxon>
    </lineage>
</organism>
<evidence type="ECO:0000259" key="6">
    <source>
        <dbReference type="Pfam" id="PF04542"/>
    </source>
</evidence>
<dbReference type="GO" id="GO:0003677">
    <property type="term" value="F:DNA binding"/>
    <property type="evidence" value="ECO:0007669"/>
    <property type="project" value="UniProtKB-KW"/>
</dbReference>
<reference evidence="8" key="1">
    <citation type="submission" date="2022-10" db="EMBL/GenBank/DDBJ databases">
        <title>The WGS of Solirubrobacter ginsenosidimutans DSM 21036.</title>
        <authorList>
            <person name="Jiang Z."/>
        </authorList>
    </citation>
    <scope>NUCLEOTIDE SEQUENCE</scope>
    <source>
        <strain evidence="8">DSM 21036</strain>
    </source>
</reference>